<proteinExistence type="predicted"/>
<dbReference type="Proteomes" id="UP000067689">
    <property type="component" value="Chromosome"/>
</dbReference>
<keyword evidence="9" id="KW-1185">Reference proteome</keyword>
<dbReference type="Pfam" id="PF00455">
    <property type="entry name" value="DeoRC"/>
    <property type="match status" value="1"/>
</dbReference>
<gene>
    <name evidence="8" type="ORF">AERYTH_02950</name>
</gene>
<comment type="function">
    <text evidence="6">Repressor of the lactose catabolism operon. Galactose-6-phosphate is the inducer.</text>
</comment>
<dbReference type="InterPro" id="IPR036390">
    <property type="entry name" value="WH_DNA-bd_sf"/>
</dbReference>
<dbReference type="InterPro" id="IPR036388">
    <property type="entry name" value="WH-like_DNA-bd_sf"/>
</dbReference>
<evidence type="ECO:0000256" key="1">
    <source>
        <dbReference type="ARBA" id="ARBA00021390"/>
    </source>
</evidence>
<dbReference type="GO" id="GO:0003677">
    <property type="term" value="F:DNA binding"/>
    <property type="evidence" value="ECO:0007669"/>
    <property type="project" value="UniProtKB-KW"/>
</dbReference>
<dbReference type="AlphaFoldDB" id="A0A0U3KFE5"/>
<evidence type="ECO:0000259" key="7">
    <source>
        <dbReference type="PROSITE" id="PS51000"/>
    </source>
</evidence>
<dbReference type="GO" id="GO:0016740">
    <property type="term" value="F:transferase activity"/>
    <property type="evidence" value="ECO:0007669"/>
    <property type="project" value="UniProtKB-KW"/>
</dbReference>
<dbReference type="SMART" id="SM01134">
    <property type="entry name" value="DeoRC"/>
    <property type="match status" value="1"/>
</dbReference>
<protein>
    <recommendedName>
        <fullName evidence="1">Lactose phosphotransferase system repressor</fullName>
    </recommendedName>
</protein>
<dbReference type="PATRIC" id="fig|2041.4.peg.621"/>
<sequence length="255" mass="26542">MYAAERRALLAARLSEHGRVSVVDAADELGVSGETIRRDLDVLQRHGLARRVHGGAVARTVAQAAELAVTDRATQHAPEKEAIAQAALALLPDTDGWVAFDAGTSTAALVDALPADAAFDAVTHGIDVAGRLARHEGVSLLVVGGRVRPTTAAAVGADTVAAYGRMRPDVAFIGANGIGLERGLTTPDVEEAAVKRALVAAARRVVVLADSSKIDTEYAMSFASIDELDVVVTDKGVTREQVSRLERAGLEVVVA</sequence>
<dbReference type="GO" id="GO:0003700">
    <property type="term" value="F:DNA-binding transcription factor activity"/>
    <property type="evidence" value="ECO:0007669"/>
    <property type="project" value="InterPro"/>
</dbReference>
<dbReference type="RefSeq" id="WP_067854456.1">
    <property type="nucleotide sequence ID" value="NZ_CP011502.1"/>
</dbReference>
<keyword evidence="3" id="KW-0805">Transcription regulation</keyword>
<feature type="domain" description="HTH deoR-type" evidence="7">
    <location>
        <begin position="3"/>
        <end position="58"/>
    </location>
</feature>
<dbReference type="PROSITE" id="PS00894">
    <property type="entry name" value="HTH_DEOR_1"/>
    <property type="match status" value="1"/>
</dbReference>
<dbReference type="Pfam" id="PF08220">
    <property type="entry name" value="HTH_DeoR"/>
    <property type="match status" value="1"/>
</dbReference>
<keyword evidence="2" id="KW-0678">Repressor</keyword>
<dbReference type="InterPro" id="IPR014036">
    <property type="entry name" value="DeoR-like_C"/>
</dbReference>
<dbReference type="Gene3D" id="1.10.10.10">
    <property type="entry name" value="Winged helix-like DNA-binding domain superfamily/Winged helix DNA-binding domain"/>
    <property type="match status" value="1"/>
</dbReference>
<evidence type="ECO:0000313" key="8">
    <source>
        <dbReference type="EMBL" id="ALX03731.1"/>
    </source>
</evidence>
<dbReference type="SUPFAM" id="SSF46785">
    <property type="entry name" value="Winged helix' DNA-binding domain"/>
    <property type="match status" value="1"/>
</dbReference>
<dbReference type="PANTHER" id="PTHR30363">
    <property type="entry name" value="HTH-TYPE TRANSCRIPTIONAL REGULATOR SRLR-RELATED"/>
    <property type="match status" value="1"/>
</dbReference>
<dbReference type="PRINTS" id="PR00037">
    <property type="entry name" value="HTHLACR"/>
</dbReference>
<evidence type="ECO:0000256" key="6">
    <source>
        <dbReference type="ARBA" id="ARBA00024937"/>
    </source>
</evidence>
<dbReference type="PANTHER" id="PTHR30363:SF4">
    <property type="entry name" value="GLYCEROL-3-PHOSPHATE REGULON REPRESSOR"/>
    <property type="match status" value="1"/>
</dbReference>
<keyword evidence="8" id="KW-0808">Transferase</keyword>
<dbReference type="InterPro" id="IPR050313">
    <property type="entry name" value="Carb_Metab_HTH_regulators"/>
</dbReference>
<keyword evidence="5" id="KW-0804">Transcription</keyword>
<evidence type="ECO:0000313" key="9">
    <source>
        <dbReference type="Proteomes" id="UP000067689"/>
    </source>
</evidence>
<dbReference type="STRING" id="2041.AERYTH_02950"/>
<dbReference type="EMBL" id="CP011502">
    <property type="protein sequence ID" value="ALX03731.1"/>
    <property type="molecule type" value="Genomic_DNA"/>
</dbReference>
<organism evidence="8 9">
    <name type="scientific">Aeromicrobium erythreum</name>
    <dbReference type="NCBI Taxonomy" id="2041"/>
    <lineage>
        <taxon>Bacteria</taxon>
        <taxon>Bacillati</taxon>
        <taxon>Actinomycetota</taxon>
        <taxon>Actinomycetes</taxon>
        <taxon>Propionibacteriales</taxon>
        <taxon>Nocardioidaceae</taxon>
        <taxon>Aeromicrobium</taxon>
    </lineage>
</organism>
<evidence type="ECO:0000256" key="3">
    <source>
        <dbReference type="ARBA" id="ARBA00023015"/>
    </source>
</evidence>
<dbReference type="InterPro" id="IPR037171">
    <property type="entry name" value="NagB/RpiA_transferase-like"/>
</dbReference>
<keyword evidence="4" id="KW-0238">DNA-binding</keyword>
<reference evidence="8 9" key="1">
    <citation type="journal article" date="1991" name="Int. J. Syst. Bacteriol.">
        <title>Description of the erythromycin-producing bacterium Arthrobacter sp. strain NRRL B-3381 as Aeromicrobium erythreum gen. nov., sp. nov.</title>
        <authorList>
            <person name="Miller E.S."/>
            <person name="Woese C.R."/>
            <person name="Brenner S."/>
        </authorList>
    </citation>
    <scope>NUCLEOTIDE SEQUENCE [LARGE SCALE GENOMIC DNA]</scope>
    <source>
        <strain evidence="8 9">AR18</strain>
    </source>
</reference>
<dbReference type="KEGG" id="aer:AERYTH_02950"/>
<dbReference type="InterPro" id="IPR001034">
    <property type="entry name" value="DeoR_HTH"/>
</dbReference>
<accession>A0A0U3KFE5</accession>
<evidence type="ECO:0000256" key="2">
    <source>
        <dbReference type="ARBA" id="ARBA00022491"/>
    </source>
</evidence>
<evidence type="ECO:0000256" key="4">
    <source>
        <dbReference type="ARBA" id="ARBA00023125"/>
    </source>
</evidence>
<dbReference type="InterPro" id="IPR018356">
    <property type="entry name" value="Tscrpt_reg_HTH_DeoR_CS"/>
</dbReference>
<dbReference type="OrthoDB" id="7688673at2"/>
<dbReference type="SMART" id="SM00420">
    <property type="entry name" value="HTH_DEOR"/>
    <property type="match status" value="1"/>
</dbReference>
<name>A0A0U3KFE5_9ACTN</name>
<dbReference type="PROSITE" id="PS51000">
    <property type="entry name" value="HTH_DEOR_2"/>
    <property type="match status" value="1"/>
</dbReference>
<dbReference type="Gene3D" id="3.40.50.1360">
    <property type="match status" value="1"/>
</dbReference>
<evidence type="ECO:0000256" key="5">
    <source>
        <dbReference type="ARBA" id="ARBA00023163"/>
    </source>
</evidence>
<dbReference type="SUPFAM" id="SSF100950">
    <property type="entry name" value="NagB/RpiA/CoA transferase-like"/>
    <property type="match status" value="1"/>
</dbReference>